<dbReference type="AlphaFoldDB" id="A0A2H0XAL8"/>
<comment type="caution">
    <text evidence="1">The sequence shown here is derived from an EMBL/GenBank/DDBJ whole genome shotgun (WGS) entry which is preliminary data.</text>
</comment>
<accession>A0A2H0XAL8</accession>
<reference evidence="2" key="1">
    <citation type="submission" date="2017-09" db="EMBL/GenBank/DDBJ databases">
        <title>Depth-based differentiation of microbial function through sediment-hosted aquifers and enrichment of novel symbionts in the deep terrestrial subsurface.</title>
        <authorList>
            <person name="Probst A.J."/>
            <person name="Ladd B."/>
            <person name="Jarett J.K."/>
            <person name="Geller-Mcgrath D.E."/>
            <person name="Sieber C.M.K."/>
            <person name="Emerson J.B."/>
            <person name="Anantharaman K."/>
            <person name="Thomas B.C."/>
            <person name="Malmstrom R."/>
            <person name="Stieglmeier M."/>
            <person name="Klingl A."/>
            <person name="Woyke T."/>
            <person name="Ryan C.M."/>
            <person name="Banfield J.F."/>
        </authorList>
    </citation>
    <scope>NUCLEOTIDE SEQUENCE [LARGE SCALE GENOMIC DNA]</scope>
</reference>
<proteinExistence type="predicted"/>
<organism evidence="1 2">
    <name type="scientific">candidate division WWE3 bacterium CG08_land_8_20_14_0_20_41_15</name>
    <dbReference type="NCBI Taxonomy" id="1975086"/>
    <lineage>
        <taxon>Bacteria</taxon>
        <taxon>Katanobacteria</taxon>
    </lineage>
</organism>
<evidence type="ECO:0008006" key="3">
    <source>
        <dbReference type="Google" id="ProtNLM"/>
    </source>
</evidence>
<dbReference type="EMBL" id="PEYV01000006">
    <property type="protein sequence ID" value="PIS21885.1"/>
    <property type="molecule type" value="Genomic_DNA"/>
</dbReference>
<evidence type="ECO:0000313" key="2">
    <source>
        <dbReference type="Proteomes" id="UP000231098"/>
    </source>
</evidence>
<evidence type="ECO:0000313" key="1">
    <source>
        <dbReference type="EMBL" id="PIS21885.1"/>
    </source>
</evidence>
<protein>
    <recommendedName>
        <fullName evidence="3">Carboxypeptidase regulatory-like domain-containing protein</fullName>
    </recommendedName>
</protein>
<dbReference type="InterPro" id="IPR008969">
    <property type="entry name" value="CarboxyPept-like_regulatory"/>
</dbReference>
<dbReference type="Proteomes" id="UP000231098">
    <property type="component" value="Unassembled WGS sequence"/>
</dbReference>
<dbReference type="Pfam" id="PF13620">
    <property type="entry name" value="CarboxypepD_reg"/>
    <property type="match status" value="1"/>
</dbReference>
<sequence length="120" mass="13167">MVSLKHQETPKITPKIANVISGTAVLANGNILKGAVVNIKDESGKSVRSLMTNELGHFTLSNPLPNGLYTIHIDVSEKESLVKQVELSGKIVPPIDFVTQGKESKYMPLLFTIPKLFKRK</sequence>
<dbReference type="InterPro" id="IPR013783">
    <property type="entry name" value="Ig-like_fold"/>
</dbReference>
<dbReference type="SUPFAM" id="SSF49464">
    <property type="entry name" value="Carboxypeptidase regulatory domain-like"/>
    <property type="match status" value="1"/>
</dbReference>
<name>A0A2H0XAL8_UNCKA</name>
<dbReference type="Gene3D" id="2.60.40.10">
    <property type="entry name" value="Immunoglobulins"/>
    <property type="match status" value="1"/>
</dbReference>
<gene>
    <name evidence="1" type="ORF">COT51_00370</name>
</gene>